<organism evidence="3 4">
    <name type="scientific">Cerrena zonata</name>
    <dbReference type="NCBI Taxonomy" id="2478898"/>
    <lineage>
        <taxon>Eukaryota</taxon>
        <taxon>Fungi</taxon>
        <taxon>Dikarya</taxon>
        <taxon>Basidiomycota</taxon>
        <taxon>Agaricomycotina</taxon>
        <taxon>Agaricomycetes</taxon>
        <taxon>Polyporales</taxon>
        <taxon>Cerrenaceae</taxon>
        <taxon>Cerrena</taxon>
    </lineage>
</organism>
<evidence type="ECO:0000259" key="2">
    <source>
        <dbReference type="PROSITE" id="PS00028"/>
    </source>
</evidence>
<protein>
    <recommendedName>
        <fullName evidence="2">C2H2-type domain-containing protein</fullName>
    </recommendedName>
</protein>
<keyword evidence="4" id="KW-1185">Reference proteome</keyword>
<proteinExistence type="predicted"/>
<feature type="domain" description="C2H2-type" evidence="2">
    <location>
        <begin position="24"/>
        <end position="46"/>
    </location>
</feature>
<dbReference type="EMBL" id="JASBNA010000029">
    <property type="protein sequence ID" value="KAK7683720.1"/>
    <property type="molecule type" value="Genomic_DNA"/>
</dbReference>
<reference evidence="3 4" key="1">
    <citation type="submission" date="2022-09" db="EMBL/GenBank/DDBJ databases">
        <authorList>
            <person name="Palmer J.M."/>
        </authorList>
    </citation>
    <scope>NUCLEOTIDE SEQUENCE [LARGE SCALE GENOMIC DNA]</scope>
    <source>
        <strain evidence="3 4">DSM 7382</strain>
    </source>
</reference>
<accession>A0AAW0FXU9</accession>
<dbReference type="InterPro" id="IPR013087">
    <property type="entry name" value="Znf_C2H2_type"/>
</dbReference>
<dbReference type="PROSITE" id="PS00028">
    <property type="entry name" value="ZINC_FINGER_C2H2_1"/>
    <property type="match status" value="1"/>
</dbReference>
<evidence type="ECO:0000256" key="1">
    <source>
        <dbReference type="SAM" id="MobiDB-lite"/>
    </source>
</evidence>
<name>A0AAW0FXU9_9APHY</name>
<sequence>MSRGTIGFHLRKVHRGHEGKANRCPWPDCRLILTSEKDMKSHMFLHTNPIAEPCPHAKETSNGEWLRCRTKLADQSRMWIHRRVEHGYDKNSNTSIDPWMADPHEVFDRETALGGKTHSEVDNSQREHSPSEVAQQETEGIDRQVPNISVKADMRSLHAGPVSDALILEGLIPIKTEEVDDSELLNYPSTRKKHVRRSVKTIISEEAQGSLDLL</sequence>
<evidence type="ECO:0000313" key="4">
    <source>
        <dbReference type="Proteomes" id="UP001385951"/>
    </source>
</evidence>
<feature type="compositionally biased region" description="Basic and acidic residues" evidence="1">
    <location>
        <begin position="115"/>
        <end position="130"/>
    </location>
</feature>
<feature type="region of interest" description="Disordered" evidence="1">
    <location>
        <begin position="115"/>
        <end position="147"/>
    </location>
</feature>
<gene>
    <name evidence="3" type="ORF">QCA50_013096</name>
</gene>
<dbReference type="AlphaFoldDB" id="A0AAW0FXU9"/>
<evidence type="ECO:0000313" key="3">
    <source>
        <dbReference type="EMBL" id="KAK7683720.1"/>
    </source>
</evidence>
<dbReference type="Proteomes" id="UP001385951">
    <property type="component" value="Unassembled WGS sequence"/>
</dbReference>
<comment type="caution">
    <text evidence="3">The sequence shown here is derived from an EMBL/GenBank/DDBJ whole genome shotgun (WGS) entry which is preliminary data.</text>
</comment>